<keyword evidence="2" id="KW-1185">Reference proteome</keyword>
<dbReference type="Proteomes" id="UP000502549">
    <property type="component" value="Chromosome"/>
</dbReference>
<reference evidence="1 2" key="1">
    <citation type="submission" date="2020-02" db="EMBL/GenBank/DDBJ databases">
        <title>Complete genome sequence of Pseudomonas multiresinivorans ORNL1.</title>
        <authorList>
            <person name="Podar M."/>
        </authorList>
    </citation>
    <scope>NUCLEOTIDE SEQUENCE [LARGE SCALE GENOMIC DNA]</scope>
    <source>
        <strain evidence="2">populi</strain>
    </source>
</reference>
<organism evidence="1 2">
    <name type="scientific">Pseudomonas multiresinivorans</name>
    <dbReference type="NCBI Taxonomy" id="95301"/>
    <lineage>
        <taxon>Bacteria</taxon>
        <taxon>Pseudomonadati</taxon>
        <taxon>Pseudomonadota</taxon>
        <taxon>Gammaproteobacteria</taxon>
        <taxon>Pseudomonadales</taxon>
        <taxon>Pseudomonadaceae</taxon>
        <taxon>Pseudomonas</taxon>
    </lineage>
</organism>
<dbReference type="AlphaFoldDB" id="A0A7Z3GT44"/>
<accession>A0A7Z3GT44</accession>
<protein>
    <submittedName>
        <fullName evidence="1">Uncharacterized protein</fullName>
    </submittedName>
</protein>
<sequence>MKLNVESVSPLWFAYFPRHVAEYHLVPGDSCDHSLASLLRLAVVDLLSAAKRLAMKWSQKPLKGFQKISRRQYLSRMDRFQHGRSGANFRT</sequence>
<dbReference type="EMBL" id="CP048833">
    <property type="protein sequence ID" value="QJP11434.1"/>
    <property type="molecule type" value="Genomic_DNA"/>
</dbReference>
<proteinExistence type="predicted"/>
<evidence type="ECO:0000313" key="2">
    <source>
        <dbReference type="Proteomes" id="UP000502549"/>
    </source>
</evidence>
<dbReference type="RefSeq" id="WP_169941775.1">
    <property type="nucleotide sequence ID" value="NZ_CP048833.1"/>
</dbReference>
<gene>
    <name evidence="1" type="ORF">G4G71_27390</name>
</gene>
<dbReference type="KEGG" id="pmui:G4G71_27390"/>
<evidence type="ECO:0000313" key="1">
    <source>
        <dbReference type="EMBL" id="QJP11434.1"/>
    </source>
</evidence>
<name>A0A7Z3GT44_9PSED</name>